<dbReference type="PANTHER" id="PTHR42085">
    <property type="entry name" value="F-BOX DOMAIN-CONTAINING PROTEIN"/>
    <property type="match status" value="1"/>
</dbReference>
<dbReference type="RefSeq" id="XP_047759961.1">
    <property type="nucleotide sequence ID" value="XM_047907566.1"/>
</dbReference>
<accession>A0A9Q8LDW9</accession>
<evidence type="ECO:0000313" key="1">
    <source>
        <dbReference type="EMBL" id="UJO15595.1"/>
    </source>
</evidence>
<dbReference type="KEGG" id="ffu:CLAFUR5_08418"/>
<dbReference type="OrthoDB" id="3650885at2759"/>
<gene>
    <name evidence="1" type="ORF">CLAFUR5_08418</name>
</gene>
<name>A0A9Q8LDW9_PASFU</name>
<dbReference type="InterPro" id="IPR038883">
    <property type="entry name" value="AN11006-like"/>
</dbReference>
<reference evidence="1" key="2">
    <citation type="journal article" date="2022" name="Microb. Genom.">
        <title>A chromosome-scale genome assembly of the tomato pathogen Cladosporium fulvum reveals a compartmentalized genome architecture and the presence of a dispensable chromosome.</title>
        <authorList>
            <person name="Zaccaron A.Z."/>
            <person name="Chen L.H."/>
            <person name="Samaras A."/>
            <person name="Stergiopoulos I."/>
        </authorList>
    </citation>
    <scope>NUCLEOTIDE SEQUENCE</scope>
    <source>
        <strain evidence="1">Race5_Kim</strain>
    </source>
</reference>
<reference evidence="1" key="1">
    <citation type="submission" date="2021-12" db="EMBL/GenBank/DDBJ databases">
        <authorList>
            <person name="Zaccaron A."/>
            <person name="Stergiopoulos I."/>
        </authorList>
    </citation>
    <scope>NUCLEOTIDE SEQUENCE</scope>
    <source>
        <strain evidence="1">Race5_Kim</strain>
    </source>
</reference>
<dbReference type="EMBL" id="CP090165">
    <property type="protein sequence ID" value="UJO15595.1"/>
    <property type="molecule type" value="Genomic_DNA"/>
</dbReference>
<dbReference type="Proteomes" id="UP000756132">
    <property type="component" value="Chromosome 3"/>
</dbReference>
<protein>
    <submittedName>
        <fullName evidence="1">Uncharacterized protein</fullName>
    </submittedName>
</protein>
<proteinExistence type="predicted"/>
<evidence type="ECO:0000313" key="2">
    <source>
        <dbReference type="Proteomes" id="UP000756132"/>
    </source>
</evidence>
<sequence length="219" mass="24467">MDKSPLGSLAPELRNRIYELVLAQDQPVYIIQTSRAYGKYKQDPHRSRRLEIAITQTCRLLRQESTKMFYGFNLFTFAGPGQTAFGNPLNVALGFLESIGEVNAFAVREIHIESHRRTPVYAGPPHPRSEESAEEAKNQLDIASRGADRICQMAPACHVLVDLSFHAGALSFHLPTRSASMERYIKEVLALFVEMAPGVWPSGAVTVTQQIIDAQWNAR</sequence>
<dbReference type="AlphaFoldDB" id="A0A9Q8LDW9"/>
<keyword evidence="2" id="KW-1185">Reference proteome</keyword>
<organism evidence="1 2">
    <name type="scientific">Passalora fulva</name>
    <name type="common">Tomato leaf mold</name>
    <name type="synonym">Cladosporium fulvum</name>
    <dbReference type="NCBI Taxonomy" id="5499"/>
    <lineage>
        <taxon>Eukaryota</taxon>
        <taxon>Fungi</taxon>
        <taxon>Dikarya</taxon>
        <taxon>Ascomycota</taxon>
        <taxon>Pezizomycotina</taxon>
        <taxon>Dothideomycetes</taxon>
        <taxon>Dothideomycetidae</taxon>
        <taxon>Mycosphaerellales</taxon>
        <taxon>Mycosphaerellaceae</taxon>
        <taxon>Fulvia</taxon>
    </lineage>
</organism>
<dbReference type="GeneID" id="71988296"/>
<dbReference type="PANTHER" id="PTHR42085:SF1">
    <property type="entry name" value="F-BOX DOMAIN-CONTAINING PROTEIN"/>
    <property type="match status" value="1"/>
</dbReference>